<dbReference type="InterPro" id="IPR023459">
    <property type="entry name" value="Tscrpt_elong_fac_GreA/B_fam"/>
</dbReference>
<dbReference type="PANTHER" id="PTHR30437">
    <property type="entry name" value="TRANSCRIPTION ELONGATION FACTOR GREA"/>
    <property type="match status" value="1"/>
</dbReference>
<keyword evidence="2" id="KW-0418">Kinase</keyword>
<name>A0A517Z0F5_9PLAN</name>
<gene>
    <name evidence="2" type="primary">rnk</name>
    <name evidence="2" type="ORF">Mal4_02540</name>
</gene>
<dbReference type="Proteomes" id="UP000320496">
    <property type="component" value="Chromosome"/>
</dbReference>
<evidence type="ECO:0000259" key="1">
    <source>
        <dbReference type="Pfam" id="PF01272"/>
    </source>
</evidence>
<evidence type="ECO:0000313" key="3">
    <source>
        <dbReference type="Proteomes" id="UP000320496"/>
    </source>
</evidence>
<protein>
    <submittedName>
        <fullName evidence="2">Regulator of nucleoside diphosphate kinase</fullName>
    </submittedName>
</protein>
<evidence type="ECO:0000313" key="2">
    <source>
        <dbReference type="EMBL" id="QDU35971.1"/>
    </source>
</evidence>
<dbReference type="Pfam" id="PF01272">
    <property type="entry name" value="GreA_GreB"/>
    <property type="match status" value="1"/>
</dbReference>
<dbReference type="GO" id="GO:0070063">
    <property type="term" value="F:RNA polymerase binding"/>
    <property type="evidence" value="ECO:0007669"/>
    <property type="project" value="InterPro"/>
</dbReference>
<dbReference type="AlphaFoldDB" id="A0A517Z0F5"/>
<dbReference type="GO" id="GO:0016301">
    <property type="term" value="F:kinase activity"/>
    <property type="evidence" value="ECO:0007669"/>
    <property type="project" value="UniProtKB-KW"/>
</dbReference>
<feature type="domain" description="Transcription elongation factor GreA/GreB C-terminal" evidence="1">
    <location>
        <begin position="54"/>
        <end position="127"/>
    </location>
</feature>
<keyword evidence="3" id="KW-1185">Reference proteome</keyword>
<dbReference type="GO" id="GO:0003677">
    <property type="term" value="F:DNA binding"/>
    <property type="evidence" value="ECO:0007669"/>
    <property type="project" value="InterPro"/>
</dbReference>
<dbReference type="PANTHER" id="PTHR30437:SF5">
    <property type="entry name" value="REGULATOR OF NUCLEOSIDE DIPHOSPHATE KINASE"/>
    <property type="match status" value="1"/>
</dbReference>
<reference evidence="2 3" key="1">
    <citation type="submission" date="2019-02" db="EMBL/GenBank/DDBJ databases">
        <title>Deep-cultivation of Planctomycetes and their phenomic and genomic characterization uncovers novel biology.</title>
        <authorList>
            <person name="Wiegand S."/>
            <person name="Jogler M."/>
            <person name="Boedeker C."/>
            <person name="Pinto D."/>
            <person name="Vollmers J."/>
            <person name="Rivas-Marin E."/>
            <person name="Kohn T."/>
            <person name="Peeters S.H."/>
            <person name="Heuer A."/>
            <person name="Rast P."/>
            <person name="Oberbeckmann S."/>
            <person name="Bunk B."/>
            <person name="Jeske O."/>
            <person name="Meyerdierks A."/>
            <person name="Storesund J.E."/>
            <person name="Kallscheuer N."/>
            <person name="Luecker S."/>
            <person name="Lage O.M."/>
            <person name="Pohl T."/>
            <person name="Merkel B.J."/>
            <person name="Hornburger P."/>
            <person name="Mueller R.-W."/>
            <person name="Bruemmer F."/>
            <person name="Labrenz M."/>
            <person name="Spormann A.M."/>
            <person name="Op den Camp H."/>
            <person name="Overmann J."/>
            <person name="Amann R."/>
            <person name="Jetten M.S.M."/>
            <person name="Mascher T."/>
            <person name="Medema M.H."/>
            <person name="Devos D.P."/>
            <person name="Kaster A.-K."/>
            <person name="Ovreas L."/>
            <person name="Rohde M."/>
            <person name="Galperin M.Y."/>
            <person name="Jogler C."/>
        </authorList>
    </citation>
    <scope>NUCLEOTIDE SEQUENCE [LARGE SCALE GENOMIC DNA]</scope>
    <source>
        <strain evidence="2 3">Mal4</strain>
    </source>
</reference>
<dbReference type="EMBL" id="CP036275">
    <property type="protein sequence ID" value="QDU35971.1"/>
    <property type="molecule type" value="Genomic_DNA"/>
</dbReference>
<dbReference type="SUPFAM" id="SSF54534">
    <property type="entry name" value="FKBP-like"/>
    <property type="match status" value="1"/>
</dbReference>
<dbReference type="InterPro" id="IPR001437">
    <property type="entry name" value="Tscrpt_elong_fac_GreA/B_C"/>
</dbReference>
<dbReference type="GO" id="GO:0032784">
    <property type="term" value="P:regulation of DNA-templated transcription elongation"/>
    <property type="evidence" value="ECO:0007669"/>
    <property type="project" value="InterPro"/>
</dbReference>
<proteinExistence type="predicted"/>
<dbReference type="KEGG" id="mri:Mal4_02540"/>
<dbReference type="OrthoDB" id="192847at2"/>
<dbReference type="NCBIfam" id="NF004396">
    <property type="entry name" value="PRK05753.1"/>
    <property type="match status" value="1"/>
</dbReference>
<dbReference type="Gene3D" id="3.10.50.30">
    <property type="entry name" value="Transcription elongation factor, GreA/GreB, C-terminal domain"/>
    <property type="match status" value="1"/>
</dbReference>
<keyword evidence="2" id="KW-0808">Transferase</keyword>
<dbReference type="InterPro" id="IPR036953">
    <property type="entry name" value="GreA/GreB_C_sf"/>
</dbReference>
<dbReference type="GO" id="GO:0006354">
    <property type="term" value="P:DNA-templated transcription elongation"/>
    <property type="evidence" value="ECO:0007669"/>
    <property type="project" value="TreeGrafter"/>
</dbReference>
<organism evidence="2 3">
    <name type="scientific">Maioricimonas rarisocia</name>
    <dbReference type="NCBI Taxonomy" id="2528026"/>
    <lineage>
        <taxon>Bacteria</taxon>
        <taxon>Pseudomonadati</taxon>
        <taxon>Planctomycetota</taxon>
        <taxon>Planctomycetia</taxon>
        <taxon>Planctomycetales</taxon>
        <taxon>Planctomycetaceae</taxon>
        <taxon>Maioricimonas</taxon>
    </lineage>
</organism>
<dbReference type="RefSeq" id="WP_145366684.1">
    <property type="nucleotide sequence ID" value="NZ_CP036275.1"/>
</dbReference>
<sequence length="138" mass="15197">MVAVRRCLISREDHDQLENLLLGEFAAAFSDKTYVQSLRLKLSVAEVVEAGAIPSDVVTMNSTIRIRDTRTNEDETYTLVYPRDADIASGHLSVLAPIGTAILGQRVGDRVRWQVPGGTTRLCIEAILFQPERDGVVS</sequence>
<accession>A0A517Z0F5</accession>